<sequence length="313" mass="35201">MGLRDFFNRQSVEVSPQELDLHLEGAEHEKIKSKTISKEQAIGLPSVYANVELISNVISNLEVKLYKELEGSVEEVKGDRRIDLLNDSPNSLMSGDELKKAMVRDYLLDGACYVYMCGQGYSKNRWSLYYIPTTDISLLYSPDIIFKTVTISIQGQNFSPDNFIICTKNTMDGVKGKGIVAECNSILKQALDNMNYTTQTMGNGGVKRGVLQSTRRLTAEAIGELKKAWKRLYEQNNDCIVLNEGITYHELQQTGAEMQMIESKNAIDADICRLFNVPVNLFNSTIPEDVWDAFVKLAIMPIVNKFEKAINKA</sequence>
<dbReference type="Gene3D" id="1.20.1270.210">
    <property type="match status" value="1"/>
</dbReference>
<evidence type="ECO:0000313" key="2">
    <source>
        <dbReference type="Proteomes" id="UP000655830"/>
    </source>
</evidence>
<feature type="non-terminal residue" evidence="1">
    <location>
        <position position="313"/>
    </location>
</feature>
<dbReference type="Gene3D" id="3.40.140.120">
    <property type="match status" value="1"/>
</dbReference>
<proteinExistence type="predicted"/>
<reference evidence="1" key="1">
    <citation type="submission" date="2020-08" db="EMBL/GenBank/DDBJ databases">
        <title>Genome public.</title>
        <authorList>
            <person name="Liu C."/>
            <person name="Sun Q."/>
        </authorList>
    </citation>
    <scope>NUCLEOTIDE SEQUENCE</scope>
    <source>
        <strain evidence="1">NSJ-12</strain>
    </source>
</reference>
<dbReference type="Gene3D" id="3.30.1120.70">
    <property type="match status" value="1"/>
</dbReference>
<evidence type="ECO:0000313" key="1">
    <source>
        <dbReference type="EMBL" id="MBC8581720.1"/>
    </source>
</evidence>
<dbReference type="InterPro" id="IPR006427">
    <property type="entry name" value="Portal_HK97"/>
</dbReference>
<dbReference type="NCBIfam" id="TIGR01537">
    <property type="entry name" value="portal_HK97"/>
    <property type="match status" value="1"/>
</dbReference>
<dbReference type="RefSeq" id="WP_249334781.1">
    <property type="nucleotide sequence ID" value="NZ_JACRSY010000082.1"/>
</dbReference>
<dbReference type="EMBL" id="JACRSY010000082">
    <property type="protein sequence ID" value="MBC8581720.1"/>
    <property type="molecule type" value="Genomic_DNA"/>
</dbReference>
<organism evidence="1 2">
    <name type="scientific">Zhenhengia yiwuensis</name>
    <dbReference type="NCBI Taxonomy" id="2763666"/>
    <lineage>
        <taxon>Bacteria</taxon>
        <taxon>Bacillati</taxon>
        <taxon>Bacillota</taxon>
        <taxon>Clostridia</taxon>
        <taxon>Lachnospirales</taxon>
        <taxon>Lachnospiraceae</taxon>
        <taxon>Zhenhengia</taxon>
    </lineage>
</organism>
<dbReference type="AlphaFoldDB" id="A0A926IBA1"/>
<dbReference type="Pfam" id="PF04860">
    <property type="entry name" value="Phage_portal"/>
    <property type="match status" value="1"/>
</dbReference>
<gene>
    <name evidence="1" type="ORF">H8718_19800</name>
</gene>
<keyword evidence="2" id="KW-1185">Reference proteome</keyword>
<protein>
    <submittedName>
        <fullName evidence="1">Phage portal protein</fullName>
    </submittedName>
</protein>
<dbReference type="InterPro" id="IPR006944">
    <property type="entry name" value="Phage/GTA_portal"/>
</dbReference>
<name>A0A926IBA1_9FIRM</name>
<dbReference type="Proteomes" id="UP000655830">
    <property type="component" value="Unassembled WGS sequence"/>
</dbReference>
<accession>A0A926IBA1</accession>
<comment type="caution">
    <text evidence="1">The sequence shown here is derived from an EMBL/GenBank/DDBJ whole genome shotgun (WGS) entry which is preliminary data.</text>
</comment>